<feature type="region of interest" description="Disordered" evidence="5">
    <location>
        <begin position="232"/>
        <end position="275"/>
    </location>
</feature>
<dbReference type="Gene3D" id="3.40.50.300">
    <property type="entry name" value="P-loop containing nucleotide triphosphate hydrolases"/>
    <property type="match status" value="2"/>
</dbReference>
<dbReference type="InterPro" id="IPR015856">
    <property type="entry name" value="ABC_transpr_CbiO/EcfA_su"/>
</dbReference>
<dbReference type="InterPro" id="IPR003439">
    <property type="entry name" value="ABC_transporter-like_ATP-bd"/>
</dbReference>
<dbReference type="AlphaFoldDB" id="A0A921KLG4"/>
<evidence type="ECO:0000256" key="5">
    <source>
        <dbReference type="SAM" id="MobiDB-lite"/>
    </source>
</evidence>
<dbReference type="EMBL" id="DYWQ01000090">
    <property type="protein sequence ID" value="HJF45309.1"/>
    <property type="molecule type" value="Genomic_DNA"/>
</dbReference>
<dbReference type="PROSITE" id="PS00211">
    <property type="entry name" value="ABC_TRANSPORTER_1"/>
    <property type="match status" value="1"/>
</dbReference>
<comment type="caution">
    <text evidence="7">The sequence shown here is derived from an EMBL/GenBank/DDBJ whole genome shotgun (WGS) entry which is preliminary data.</text>
</comment>
<keyword evidence="3" id="KW-0547">Nucleotide-binding</keyword>
<evidence type="ECO:0000256" key="3">
    <source>
        <dbReference type="ARBA" id="ARBA00022741"/>
    </source>
</evidence>
<dbReference type="GO" id="GO:0016887">
    <property type="term" value="F:ATP hydrolysis activity"/>
    <property type="evidence" value="ECO:0007669"/>
    <property type="project" value="InterPro"/>
</dbReference>
<dbReference type="InterPro" id="IPR050095">
    <property type="entry name" value="ECF_ABC_transporter_ATP-bd"/>
</dbReference>
<keyword evidence="2" id="KW-0813">Transport</keyword>
<proteinExistence type="inferred from homology"/>
<gene>
    <name evidence="7" type="ORF">K8U72_05935</name>
</gene>
<dbReference type="GO" id="GO:0042626">
    <property type="term" value="F:ATPase-coupled transmembrane transporter activity"/>
    <property type="evidence" value="ECO:0007669"/>
    <property type="project" value="TreeGrafter"/>
</dbReference>
<dbReference type="PANTHER" id="PTHR43553">
    <property type="entry name" value="HEAVY METAL TRANSPORTER"/>
    <property type="match status" value="1"/>
</dbReference>
<dbReference type="Pfam" id="PF00005">
    <property type="entry name" value="ABC_tran"/>
    <property type="match status" value="2"/>
</dbReference>
<dbReference type="Proteomes" id="UP000697330">
    <property type="component" value="Unassembled WGS sequence"/>
</dbReference>
<dbReference type="InterPro" id="IPR027417">
    <property type="entry name" value="P-loop_NTPase"/>
</dbReference>
<protein>
    <submittedName>
        <fullName evidence="7">ATP-binding cassette domain-containing protein</fullName>
    </submittedName>
</protein>
<dbReference type="InterPro" id="IPR017871">
    <property type="entry name" value="ABC_transporter-like_CS"/>
</dbReference>
<dbReference type="PANTHER" id="PTHR43553:SF24">
    <property type="entry name" value="ENERGY-COUPLING FACTOR TRANSPORTER ATP-BINDING PROTEIN ECFA1"/>
    <property type="match status" value="1"/>
</dbReference>
<feature type="domain" description="ABC transporter" evidence="6">
    <location>
        <begin position="285"/>
        <end position="497"/>
    </location>
</feature>
<dbReference type="CDD" id="cd03225">
    <property type="entry name" value="ABC_cobalt_CbiO_domain1"/>
    <property type="match status" value="1"/>
</dbReference>
<evidence type="ECO:0000256" key="2">
    <source>
        <dbReference type="ARBA" id="ARBA00022448"/>
    </source>
</evidence>
<dbReference type="RefSeq" id="WP_274959106.1">
    <property type="nucleotide sequence ID" value="NZ_DYWQ01000090.1"/>
</dbReference>
<dbReference type="SUPFAM" id="SSF52540">
    <property type="entry name" value="P-loop containing nucleoside triphosphate hydrolases"/>
    <property type="match status" value="2"/>
</dbReference>
<accession>A0A921KLG4</accession>
<dbReference type="SMART" id="SM00382">
    <property type="entry name" value="AAA"/>
    <property type="match status" value="2"/>
</dbReference>
<dbReference type="GO" id="GO:0043190">
    <property type="term" value="C:ATP-binding cassette (ABC) transporter complex"/>
    <property type="evidence" value="ECO:0007669"/>
    <property type="project" value="TreeGrafter"/>
</dbReference>
<reference evidence="7" key="1">
    <citation type="journal article" date="2021" name="PeerJ">
        <title>Extensive microbial diversity within the chicken gut microbiome revealed by metagenomics and culture.</title>
        <authorList>
            <person name="Gilroy R."/>
            <person name="Ravi A."/>
            <person name="Getino M."/>
            <person name="Pursley I."/>
            <person name="Horton D.L."/>
            <person name="Alikhan N.F."/>
            <person name="Baker D."/>
            <person name="Gharbi K."/>
            <person name="Hall N."/>
            <person name="Watson M."/>
            <person name="Adriaenssens E.M."/>
            <person name="Foster-Nyarko E."/>
            <person name="Jarju S."/>
            <person name="Secka A."/>
            <person name="Antonio M."/>
            <person name="Oren A."/>
            <person name="Chaudhuri R.R."/>
            <person name="La Ragione R."/>
            <person name="Hildebrand F."/>
            <person name="Pallen M.J."/>
        </authorList>
    </citation>
    <scope>NUCLEOTIDE SEQUENCE</scope>
    <source>
        <strain evidence="7">CHK124-7917</strain>
    </source>
</reference>
<dbReference type="PROSITE" id="PS50893">
    <property type="entry name" value="ABC_TRANSPORTER_2"/>
    <property type="match status" value="2"/>
</dbReference>
<name>A0A921KLG4_9ACTN</name>
<dbReference type="InterPro" id="IPR003593">
    <property type="entry name" value="AAA+_ATPase"/>
</dbReference>
<reference evidence="7" key="2">
    <citation type="submission" date="2021-09" db="EMBL/GenBank/DDBJ databases">
        <authorList>
            <person name="Gilroy R."/>
        </authorList>
    </citation>
    <scope>NUCLEOTIDE SEQUENCE</scope>
    <source>
        <strain evidence="7">CHK124-7917</strain>
    </source>
</reference>
<organism evidence="7 8">
    <name type="scientific">Thermophilibacter provencensis</name>
    <dbReference type="NCBI Taxonomy" id="1852386"/>
    <lineage>
        <taxon>Bacteria</taxon>
        <taxon>Bacillati</taxon>
        <taxon>Actinomycetota</taxon>
        <taxon>Coriobacteriia</taxon>
        <taxon>Coriobacteriales</taxon>
        <taxon>Atopobiaceae</taxon>
        <taxon>Thermophilibacter</taxon>
    </lineage>
</organism>
<dbReference type="GO" id="GO:0005524">
    <property type="term" value="F:ATP binding"/>
    <property type="evidence" value="ECO:0007669"/>
    <property type="project" value="UniProtKB-KW"/>
</dbReference>
<sequence>MSALEFRDVTFSYPGGADVLRGISLDVPEGAFALLEGATGSGKSTMLRLVKPEIAPAGELSGAVRAFGEDVRSLGPLASARAVGYVFQSPDAQVVCDTVWHEMAFGLENLGVPEPETRRRVAETCSFFGMGPWFRERTAELSGGQRQLLALASTLAMRPRLLLLDEPTSMLDPLAEKNFLAMLFRVNRELGVTVVVATHAPEAMLDYATCAFELAEGRVREVPLEEVARPEPLRAAPRQVRPRGPDAPGAGCGAGSAKSPRADSLQGGCAPDGPSGGRFDERGLIVADDLWFRYDRDGRWVLRELDLDLGTGEVRAVVGANGCGKSTLLAAMAGVVRPRRGRVRNAAATSQALLPQSPKALLSRETVRDELMEWSHAGGYGAREVGASLAELGLDVAADRHPYDLSGGQQQLLALEKLLLVRPRLLLLDEPTKGLDRPARERVAARVARARAEGATVLLATHDMAFVRAVADRVSLMFDGGIAVTEPTEEFFKNSWLYR</sequence>
<comment type="similarity">
    <text evidence="1">Belongs to the ABC transporter superfamily.</text>
</comment>
<evidence type="ECO:0000313" key="8">
    <source>
        <dbReference type="Proteomes" id="UP000697330"/>
    </source>
</evidence>
<evidence type="ECO:0000313" key="7">
    <source>
        <dbReference type="EMBL" id="HJF45309.1"/>
    </source>
</evidence>
<evidence type="ECO:0000256" key="4">
    <source>
        <dbReference type="ARBA" id="ARBA00022840"/>
    </source>
</evidence>
<feature type="domain" description="ABC transporter" evidence="6">
    <location>
        <begin position="4"/>
        <end position="241"/>
    </location>
</feature>
<evidence type="ECO:0000256" key="1">
    <source>
        <dbReference type="ARBA" id="ARBA00005417"/>
    </source>
</evidence>
<keyword evidence="4 7" id="KW-0067">ATP-binding</keyword>
<evidence type="ECO:0000259" key="6">
    <source>
        <dbReference type="PROSITE" id="PS50893"/>
    </source>
</evidence>